<proteinExistence type="predicted"/>
<dbReference type="Proteomes" id="UP001152795">
    <property type="component" value="Unassembled WGS sequence"/>
</dbReference>
<evidence type="ECO:0000256" key="1">
    <source>
        <dbReference type="SAM" id="Coils"/>
    </source>
</evidence>
<dbReference type="EMBL" id="CACRXK020000141">
    <property type="protein sequence ID" value="CAB3978772.1"/>
    <property type="molecule type" value="Genomic_DNA"/>
</dbReference>
<dbReference type="PANTHER" id="PTHR47331">
    <property type="entry name" value="PHD-TYPE DOMAIN-CONTAINING PROTEIN"/>
    <property type="match status" value="1"/>
</dbReference>
<feature type="coiled-coil region" evidence="1">
    <location>
        <begin position="152"/>
        <end position="179"/>
    </location>
</feature>
<reference evidence="3" key="1">
    <citation type="submission" date="2020-04" db="EMBL/GenBank/DDBJ databases">
        <authorList>
            <person name="Alioto T."/>
            <person name="Alioto T."/>
            <person name="Gomez Garrido J."/>
        </authorList>
    </citation>
    <scope>NUCLEOTIDE SEQUENCE</scope>
    <source>
        <strain evidence="3">A484AB</strain>
    </source>
</reference>
<feature type="compositionally biased region" description="Polar residues" evidence="2">
    <location>
        <begin position="223"/>
        <end position="234"/>
    </location>
</feature>
<evidence type="ECO:0000313" key="4">
    <source>
        <dbReference type="Proteomes" id="UP001152795"/>
    </source>
</evidence>
<feature type="compositionally biased region" description="Basic and acidic residues" evidence="2">
    <location>
        <begin position="211"/>
        <end position="222"/>
    </location>
</feature>
<keyword evidence="4" id="KW-1185">Reference proteome</keyword>
<accession>A0A7D9HCU3</accession>
<protein>
    <submittedName>
        <fullName evidence="3">Uncharacterized protein</fullName>
    </submittedName>
</protein>
<feature type="region of interest" description="Disordered" evidence="2">
    <location>
        <begin position="125"/>
        <end position="150"/>
    </location>
</feature>
<sequence length="391" mass="44391">MASTQEQLQQLKRARGLARAHVTKKINRIRGLMNNPDNLSTIKDLLNELPNVLYVFQRAHNAYHSQICDENELHDSEQYGKAVELSVKELEHEMDSLVKQVQLNIERSFKGQHVSETQIRIQPEDSISNVSSRVSSRSNSMCSSTRSTSSAKAKAAAKKAALEAQAETLRRLHQLEIEELVLKQRKQELQLSREIAAAGAEQSVYEQVEAEELREFDPDPKSDTQTVPVSNQHRGGSKENGPKVNAMYEFPNTPINTTSTPRDESFRRIVEMQDRQSNALQHLIHQQQQGVMALTLPQPSMPIFSGNPIDYCYFIRSFEHLIESKTTSPSARLYYLIQHTSGSVQELMRSCLSMHEDKGYAEARKLLKKQYGQNYRIAAAHVQRLIEGPPI</sequence>
<keyword evidence="1" id="KW-0175">Coiled coil</keyword>
<evidence type="ECO:0000313" key="3">
    <source>
        <dbReference type="EMBL" id="CAB3978772.1"/>
    </source>
</evidence>
<gene>
    <name evidence="3" type="ORF">PACLA_8A038560</name>
</gene>
<evidence type="ECO:0000256" key="2">
    <source>
        <dbReference type="SAM" id="MobiDB-lite"/>
    </source>
</evidence>
<dbReference type="AlphaFoldDB" id="A0A7D9HCU3"/>
<organism evidence="3 4">
    <name type="scientific">Paramuricea clavata</name>
    <name type="common">Red gorgonian</name>
    <name type="synonym">Violescent sea-whip</name>
    <dbReference type="NCBI Taxonomy" id="317549"/>
    <lineage>
        <taxon>Eukaryota</taxon>
        <taxon>Metazoa</taxon>
        <taxon>Cnidaria</taxon>
        <taxon>Anthozoa</taxon>
        <taxon>Octocorallia</taxon>
        <taxon>Malacalcyonacea</taxon>
        <taxon>Plexauridae</taxon>
        <taxon>Paramuricea</taxon>
    </lineage>
</organism>
<comment type="caution">
    <text evidence="3">The sequence shown here is derived from an EMBL/GenBank/DDBJ whole genome shotgun (WGS) entry which is preliminary data.</text>
</comment>
<feature type="compositionally biased region" description="Low complexity" evidence="2">
    <location>
        <begin position="126"/>
        <end position="150"/>
    </location>
</feature>
<feature type="region of interest" description="Disordered" evidence="2">
    <location>
        <begin position="210"/>
        <end position="263"/>
    </location>
</feature>
<name>A0A7D9HCU3_PARCT</name>
<dbReference type="OrthoDB" id="8046937at2759"/>